<evidence type="ECO:0000313" key="3">
    <source>
        <dbReference type="Proteomes" id="UP000421425"/>
    </source>
</evidence>
<dbReference type="AlphaFoldDB" id="A0A430YDX0"/>
<organism evidence="2 3">
    <name type="scientific">Campylobacter jejuni</name>
    <dbReference type="NCBI Taxonomy" id="197"/>
    <lineage>
        <taxon>Bacteria</taxon>
        <taxon>Pseudomonadati</taxon>
        <taxon>Campylobacterota</taxon>
        <taxon>Epsilonproteobacteria</taxon>
        <taxon>Campylobacterales</taxon>
        <taxon>Campylobacteraceae</taxon>
        <taxon>Campylobacter</taxon>
    </lineage>
</organism>
<protein>
    <submittedName>
        <fullName evidence="2">Uncharacterized protein</fullName>
    </submittedName>
</protein>
<sequence length="553" mass="63120">MGTSLNELKTGREKLEIINQVLARISDVATALDNTRIEEIIGLKEQVNNFYTQTLELKNLVIENSELTQSNTDFVKNKKDEIEKISNKINDTLNNIEHIYNNIIESEKNINNGVNIVKEKYPELNEFNKNFEIIKIKLEEYYDIAVDFNAGLEKVEENKNLTKSYLDLSIELKEQILQELEHAQSIKDDLHSNIELVNKLVSNIIATKNEIISITNDFKNVKSEVQDIVNDAEATIKLKINTILFENQRLNQNMINLLKRCEKLEDEIVGKYEDVLEAIEIVNKADAMINDLNNAILASKEFANDLKSYTQIIKDFKIQIDNLKLDLQSYNDRLKGELDLKANEIDISIQAKLSDINLLKEQMQTLYENTKNTTDTALANFIERAKIANEDLGRLTEVARTELSNDKTAIESYLLELKQSIIDEMKKVSSDITDETSGILAQKNQIELIIAQGKSALDTLINEFNSNYQNKLNDFNSNANEKLRAINSLSEESIANIQSKTDENIGKLNTASEEKLAKFDEIIKDNLGGIYSHIFSIENVLLDKKIIKLSYKE</sequence>
<dbReference type="EMBL" id="AALHBX010000005">
    <property type="protein sequence ID" value="ECZ5737901.1"/>
    <property type="molecule type" value="Genomic_DNA"/>
</dbReference>
<accession>A0A430YDX0</accession>
<gene>
    <name evidence="2" type="ORF">F8Y55_04400</name>
</gene>
<evidence type="ECO:0000313" key="2">
    <source>
        <dbReference type="EMBL" id="ECZ5737901.1"/>
    </source>
</evidence>
<evidence type="ECO:0000256" key="1">
    <source>
        <dbReference type="SAM" id="Coils"/>
    </source>
</evidence>
<reference evidence="2 3" key="1">
    <citation type="submission" date="2019-10" db="EMBL/GenBank/DDBJ databases">
        <authorList>
            <consortium name="PulseNet: The National Subtyping Network for Foodborne Disease Surveillance"/>
            <person name="Tarr C.L."/>
            <person name="Trees E."/>
            <person name="Katz L.S."/>
            <person name="Carleton-Romer H.A."/>
            <person name="Stroika S."/>
            <person name="Kucerova Z."/>
            <person name="Roache K.F."/>
            <person name="Sabol A.L."/>
            <person name="Besser J."/>
            <person name="Gerner-Smidt P."/>
        </authorList>
    </citation>
    <scope>NUCLEOTIDE SEQUENCE [LARGE SCALE GENOMIC DNA]</scope>
    <source>
        <strain evidence="2 3">PNUSAC012091</strain>
    </source>
</reference>
<proteinExistence type="predicted"/>
<feature type="coiled-coil region" evidence="1">
    <location>
        <begin position="306"/>
        <end position="340"/>
    </location>
</feature>
<dbReference type="Proteomes" id="UP000421425">
    <property type="component" value="Unassembled WGS sequence"/>
</dbReference>
<comment type="caution">
    <text evidence="2">The sequence shown here is derived from an EMBL/GenBank/DDBJ whole genome shotgun (WGS) entry which is preliminary data.</text>
</comment>
<keyword evidence="1" id="KW-0175">Coiled coil</keyword>
<dbReference type="RefSeq" id="WP_126235577.1">
    <property type="nucleotide sequence ID" value="NZ_JBMJAU010000003.1"/>
</dbReference>
<name>A0A430YDX0_CAMJU</name>